<dbReference type="Gene3D" id="2.20.25.240">
    <property type="match status" value="1"/>
</dbReference>
<evidence type="ECO:0000313" key="5">
    <source>
        <dbReference type="EMBL" id="GBP31423.1"/>
    </source>
</evidence>
<reference evidence="5 6" key="1">
    <citation type="journal article" date="2019" name="Commun. Biol.">
        <title>The bagworm genome reveals a unique fibroin gene that provides high tensile strength.</title>
        <authorList>
            <person name="Kono N."/>
            <person name="Nakamura H."/>
            <person name="Ohtoshi R."/>
            <person name="Tomita M."/>
            <person name="Numata K."/>
            <person name="Arakawa K."/>
        </authorList>
    </citation>
    <scope>NUCLEOTIDE SEQUENCE [LARGE SCALE GENOMIC DNA]</scope>
</reference>
<keyword evidence="1" id="KW-0479">Metal-binding</keyword>
<keyword evidence="3" id="KW-0862">Zinc</keyword>
<name>A0A4C1UY47_EUMVA</name>
<dbReference type="Proteomes" id="UP000299102">
    <property type="component" value="Unassembled WGS sequence"/>
</dbReference>
<evidence type="ECO:0000256" key="2">
    <source>
        <dbReference type="ARBA" id="ARBA00022771"/>
    </source>
</evidence>
<organism evidence="5 6">
    <name type="scientific">Eumeta variegata</name>
    <name type="common">Bagworm moth</name>
    <name type="synonym">Eumeta japonica</name>
    <dbReference type="NCBI Taxonomy" id="151549"/>
    <lineage>
        <taxon>Eukaryota</taxon>
        <taxon>Metazoa</taxon>
        <taxon>Ecdysozoa</taxon>
        <taxon>Arthropoda</taxon>
        <taxon>Hexapoda</taxon>
        <taxon>Insecta</taxon>
        <taxon>Pterygota</taxon>
        <taxon>Neoptera</taxon>
        <taxon>Endopterygota</taxon>
        <taxon>Lepidoptera</taxon>
        <taxon>Glossata</taxon>
        <taxon>Ditrysia</taxon>
        <taxon>Tineoidea</taxon>
        <taxon>Psychidae</taxon>
        <taxon>Oiketicinae</taxon>
        <taxon>Eumeta</taxon>
    </lineage>
</organism>
<dbReference type="AlphaFoldDB" id="A0A4C1UY47"/>
<gene>
    <name evidence="5" type="ORF">EVAR_17912_1</name>
</gene>
<dbReference type="InterPro" id="IPR007588">
    <property type="entry name" value="Znf_FLYWCH"/>
</dbReference>
<dbReference type="GO" id="GO:0008270">
    <property type="term" value="F:zinc ion binding"/>
    <property type="evidence" value="ECO:0007669"/>
    <property type="project" value="UniProtKB-KW"/>
</dbReference>
<evidence type="ECO:0000256" key="3">
    <source>
        <dbReference type="ARBA" id="ARBA00022833"/>
    </source>
</evidence>
<accession>A0A4C1UY47</accession>
<comment type="caution">
    <text evidence="5">The sequence shown here is derived from an EMBL/GenBank/DDBJ whole genome shotgun (WGS) entry which is preliminary data.</text>
</comment>
<proteinExistence type="predicted"/>
<dbReference type="OrthoDB" id="167578at2759"/>
<evidence type="ECO:0000259" key="4">
    <source>
        <dbReference type="Pfam" id="PF04500"/>
    </source>
</evidence>
<protein>
    <recommendedName>
        <fullName evidence="4">FLYWCH-type domain-containing protein</fullName>
    </recommendedName>
</protein>
<sequence>MLTNAATNELYAFYVESQKGKPLIEYEKYTFYKHSQSKFKTRWACSTHYLKGCRARILTVGETLMSVKNEHTHPPSKHLNRRQSEVVEEEIISDDFEY</sequence>
<dbReference type="Pfam" id="PF04500">
    <property type="entry name" value="FLYWCH"/>
    <property type="match status" value="1"/>
</dbReference>
<dbReference type="EMBL" id="BGZK01000246">
    <property type="protein sequence ID" value="GBP31423.1"/>
    <property type="molecule type" value="Genomic_DNA"/>
</dbReference>
<feature type="domain" description="FLYWCH-type" evidence="4">
    <location>
        <begin position="14"/>
        <end position="73"/>
    </location>
</feature>
<evidence type="ECO:0000313" key="6">
    <source>
        <dbReference type="Proteomes" id="UP000299102"/>
    </source>
</evidence>
<evidence type="ECO:0000256" key="1">
    <source>
        <dbReference type="ARBA" id="ARBA00022723"/>
    </source>
</evidence>
<keyword evidence="2" id="KW-0863">Zinc-finger</keyword>
<keyword evidence="6" id="KW-1185">Reference proteome</keyword>